<dbReference type="InterPro" id="IPR052411">
    <property type="entry name" value="c-mor_Regulatory_Protein"/>
</dbReference>
<gene>
    <name evidence="2" type="ORF">ISP17_11375</name>
</gene>
<protein>
    <recommendedName>
        <fullName evidence="1">Mor transcription activator domain-containing protein</fullName>
    </recommendedName>
</protein>
<dbReference type="PANTHER" id="PTHR37812:SF1">
    <property type="entry name" value="MU-LIKE PROPHAGE FLUMU PROTEIN C"/>
    <property type="match status" value="1"/>
</dbReference>
<dbReference type="SUPFAM" id="SSF46689">
    <property type="entry name" value="Homeodomain-like"/>
    <property type="match status" value="1"/>
</dbReference>
<proteinExistence type="predicted"/>
<evidence type="ECO:0000259" key="1">
    <source>
        <dbReference type="Pfam" id="PF08765"/>
    </source>
</evidence>
<dbReference type="RefSeq" id="WP_404633207.1">
    <property type="nucleotide sequence ID" value="NZ_JADIKM010000003.1"/>
</dbReference>
<organism evidence="2 3">
    <name type="scientific">Dyella ginsengisoli</name>
    <dbReference type="NCBI Taxonomy" id="363848"/>
    <lineage>
        <taxon>Bacteria</taxon>
        <taxon>Pseudomonadati</taxon>
        <taxon>Pseudomonadota</taxon>
        <taxon>Gammaproteobacteria</taxon>
        <taxon>Lysobacterales</taxon>
        <taxon>Rhodanobacteraceae</taxon>
        <taxon>Dyella</taxon>
    </lineage>
</organism>
<keyword evidence="3" id="KW-1185">Reference proteome</keyword>
<dbReference type="InterPro" id="IPR009057">
    <property type="entry name" value="Homeodomain-like_sf"/>
</dbReference>
<name>A0ABW8JXQ7_9GAMM</name>
<evidence type="ECO:0000313" key="2">
    <source>
        <dbReference type="EMBL" id="MFK2904567.1"/>
    </source>
</evidence>
<feature type="domain" description="Mor transcription activator" evidence="1">
    <location>
        <begin position="10"/>
        <end position="90"/>
    </location>
</feature>
<dbReference type="InterPro" id="IPR014875">
    <property type="entry name" value="Mor_transcription_activator"/>
</dbReference>
<sequence length="92" mass="11028">MPHLDLLSDIFQRLQARMRKVPNQVIEEVEQEVRDDWGGERVYIPRRGETGRMQMEQRNRAIRADYHRGERAELLARRYGISIKRVRQIVSP</sequence>
<accession>A0ABW8JXQ7</accession>
<evidence type="ECO:0000313" key="3">
    <source>
        <dbReference type="Proteomes" id="UP001620460"/>
    </source>
</evidence>
<dbReference type="Proteomes" id="UP001620460">
    <property type="component" value="Unassembled WGS sequence"/>
</dbReference>
<comment type="caution">
    <text evidence="2">The sequence shown here is derived from an EMBL/GenBank/DDBJ whole genome shotgun (WGS) entry which is preliminary data.</text>
</comment>
<dbReference type="Gene3D" id="1.10.10.60">
    <property type="entry name" value="Homeodomain-like"/>
    <property type="match status" value="1"/>
</dbReference>
<dbReference type="EMBL" id="JADIKM010000003">
    <property type="protein sequence ID" value="MFK2904567.1"/>
    <property type="molecule type" value="Genomic_DNA"/>
</dbReference>
<reference evidence="2 3" key="1">
    <citation type="submission" date="2020-10" db="EMBL/GenBank/DDBJ databases">
        <title>Phylogeny of dyella-like bacteria.</title>
        <authorList>
            <person name="Fu J."/>
        </authorList>
    </citation>
    <scope>NUCLEOTIDE SEQUENCE [LARGE SCALE GENOMIC DNA]</scope>
    <source>
        <strain evidence="2 3">Gsoil3046</strain>
    </source>
</reference>
<dbReference type="Pfam" id="PF08765">
    <property type="entry name" value="Mor"/>
    <property type="match status" value="1"/>
</dbReference>
<dbReference type="PANTHER" id="PTHR37812">
    <property type="entry name" value="MU-LIKE PROPHAGE FLUMU PROTEIN C"/>
    <property type="match status" value="1"/>
</dbReference>